<dbReference type="OMA" id="RYGSCGV"/>
<dbReference type="PANTHER" id="PTHR34370:SF2">
    <property type="entry name" value="GAG-POL POLYPROTEIN_RETROTRANSPOSON"/>
    <property type="match status" value="1"/>
</dbReference>
<organism evidence="3 4">
    <name type="scientific">Kalanchoe fedtschenkoi</name>
    <name type="common">Lavender scallops</name>
    <name type="synonym">South American air plant</name>
    <dbReference type="NCBI Taxonomy" id="63787"/>
    <lineage>
        <taxon>Eukaryota</taxon>
        <taxon>Viridiplantae</taxon>
        <taxon>Streptophyta</taxon>
        <taxon>Embryophyta</taxon>
        <taxon>Tracheophyta</taxon>
        <taxon>Spermatophyta</taxon>
        <taxon>Magnoliopsida</taxon>
        <taxon>eudicotyledons</taxon>
        <taxon>Gunneridae</taxon>
        <taxon>Pentapetalae</taxon>
        <taxon>Saxifragales</taxon>
        <taxon>Crassulaceae</taxon>
        <taxon>Kalanchoe</taxon>
    </lineage>
</organism>
<name>A0A7N0T272_KALFE</name>
<feature type="region of interest" description="Disordered" evidence="1">
    <location>
        <begin position="66"/>
        <end position="85"/>
    </location>
</feature>
<dbReference type="EnsemblPlants" id="Kaladp0018s0217.1.v1.1">
    <property type="protein sequence ID" value="Kaladp0018s0217.1.v1.1.CDS.1"/>
    <property type="gene ID" value="Kaladp0018s0217.v1.1"/>
</dbReference>
<accession>A0A7N0T272</accession>
<dbReference type="AlphaFoldDB" id="A0A7N0T272"/>
<keyword evidence="2" id="KW-0472">Membrane</keyword>
<evidence type="ECO:0000256" key="1">
    <source>
        <dbReference type="SAM" id="MobiDB-lite"/>
    </source>
</evidence>
<feature type="transmembrane region" description="Helical" evidence="2">
    <location>
        <begin position="102"/>
        <end position="125"/>
    </location>
</feature>
<dbReference type="PANTHER" id="PTHR34370">
    <property type="entry name" value="OS04G0600100 PROTEIN"/>
    <property type="match status" value="1"/>
</dbReference>
<keyword evidence="4" id="KW-1185">Reference proteome</keyword>
<keyword evidence="2" id="KW-1133">Transmembrane helix</keyword>
<dbReference type="Gramene" id="Kaladp0018s0217.1.v1.1">
    <property type="protein sequence ID" value="Kaladp0018s0217.1.v1.1.CDS.1"/>
    <property type="gene ID" value="Kaladp0018s0217.v1.1"/>
</dbReference>
<reference evidence="3" key="1">
    <citation type="submission" date="2021-01" db="UniProtKB">
        <authorList>
            <consortium name="EnsemblPlants"/>
        </authorList>
    </citation>
    <scope>IDENTIFICATION</scope>
</reference>
<feature type="transmembrane region" description="Helical" evidence="2">
    <location>
        <begin position="188"/>
        <end position="211"/>
    </location>
</feature>
<proteinExistence type="predicted"/>
<evidence type="ECO:0000313" key="4">
    <source>
        <dbReference type="Proteomes" id="UP000594263"/>
    </source>
</evidence>
<protein>
    <submittedName>
        <fullName evidence="3">Uncharacterized protein</fullName>
    </submittedName>
</protein>
<sequence length="212" mass="23265">MSTPSAAFPSLGKAVNFQRQSFDPKLLFPATLFLSHHPTKNPFHLPSHSRRRLSFSLPRLSASGNEFPPGDDESGKPKTPQKNPFSSKEVFAKLKRYGSCGVLAYGLLNTAYYTAAFLLVWFYVAPSPGRLGYFAAVQRFVKVMAMVWAGSQVTKVARAASALALAPFVEKGLSWFADRFKFQSRARAYATVGGICVGMALMLFLAVTVLWA</sequence>
<evidence type="ECO:0000313" key="3">
    <source>
        <dbReference type="EnsemblPlants" id="Kaladp0018s0217.1.v1.1.CDS.1"/>
    </source>
</evidence>
<dbReference type="Proteomes" id="UP000594263">
    <property type="component" value="Unplaced"/>
</dbReference>
<keyword evidence="2" id="KW-0812">Transmembrane</keyword>
<evidence type="ECO:0000256" key="2">
    <source>
        <dbReference type="SAM" id="Phobius"/>
    </source>
</evidence>